<reference evidence="12" key="3">
    <citation type="journal article" date="2021" name="Int. J. Parasitol.">
        <title>Comparative analysis of gene expression between Babesia bovis blood stages and kinetes allowed by improved genome annotation.</title>
        <authorList>
            <person name="Ueti M.W."/>
            <person name="Johnson W.C."/>
            <person name="Kappmeyer L.S."/>
            <person name="Herndon D.R."/>
            <person name="Mousel M.R."/>
            <person name="Reif K.E."/>
            <person name="Taus N.S."/>
            <person name="Ifeonu O.O."/>
            <person name="Silva J.C."/>
            <person name="Suarez C.E."/>
            <person name="Brayton K.A."/>
        </authorList>
    </citation>
    <scope>NUCLEOTIDE SEQUENCE [LARGE SCALE GENOMIC DNA]</scope>
</reference>
<dbReference type="InterPro" id="IPR034652">
    <property type="entry name" value="SRP68-RBD"/>
</dbReference>
<proteinExistence type="inferred from homology"/>
<dbReference type="InParanoid" id="A7APM2"/>
<dbReference type="GO" id="GO:0030942">
    <property type="term" value="F:endoplasmic reticulum signal peptide binding"/>
    <property type="evidence" value="ECO:0007669"/>
    <property type="project" value="InterPro"/>
</dbReference>
<evidence type="ECO:0000256" key="8">
    <source>
        <dbReference type="ARBA" id="ARBA00023274"/>
    </source>
</evidence>
<evidence type="ECO:0000256" key="1">
    <source>
        <dbReference type="ARBA" id="ARBA00004496"/>
    </source>
</evidence>
<keyword evidence="5" id="KW-0694">RNA-binding</keyword>
<evidence type="ECO:0000256" key="4">
    <source>
        <dbReference type="ARBA" id="ARBA00022490"/>
    </source>
</evidence>
<evidence type="ECO:0000256" key="7">
    <source>
        <dbReference type="ARBA" id="ARBA00023242"/>
    </source>
</evidence>
<dbReference type="Proteomes" id="UP000002173">
    <property type="component" value="Unassembled WGS sequence"/>
</dbReference>
<accession>A7APM2</accession>
<dbReference type="InterPro" id="IPR038253">
    <property type="entry name" value="SRP68_N_sf"/>
</dbReference>
<name>A7APM2_BABBO</name>
<dbReference type="Gene3D" id="1.10.3450.40">
    <property type="entry name" value="Signal recognition particle, SRP68 subunit, RNA-binding domain"/>
    <property type="match status" value="1"/>
</dbReference>
<dbReference type="AlphaFoldDB" id="A7APM2"/>
<keyword evidence="6" id="KW-0733">Signal recognition particle</keyword>
<dbReference type="GO" id="GO:0006614">
    <property type="term" value="P:SRP-dependent cotranslational protein targeting to membrane"/>
    <property type="evidence" value="ECO:0007669"/>
    <property type="project" value="InterPro"/>
</dbReference>
<dbReference type="CDD" id="cd15481">
    <property type="entry name" value="SRP68-RBD"/>
    <property type="match status" value="1"/>
</dbReference>
<reference evidence="11 12" key="1">
    <citation type="journal article" date="2007" name="PLoS Pathog.">
        <title>Genome sequence of Babesia bovis and comparative analysis of apicomplexan hemoprotozoa.</title>
        <authorList>
            <person name="Brayton K.A."/>
            <person name="Lau A.O.T."/>
            <person name="Herndon D.R."/>
            <person name="Hannick L."/>
            <person name="Kappmeyer L.S."/>
            <person name="Berens S.J."/>
            <person name="Bidwell S.L."/>
            <person name="Brown W.C."/>
            <person name="Crabtree J."/>
            <person name="Fadrosh D."/>
            <person name="Feldblum T."/>
            <person name="Forberger H.A."/>
            <person name="Haas B.J."/>
            <person name="Howell J.M."/>
            <person name="Khouri H."/>
            <person name="Koo H."/>
            <person name="Mann D.J."/>
            <person name="Norimine J."/>
            <person name="Paulsen I.T."/>
            <person name="Radune D."/>
            <person name="Ren Q."/>
            <person name="Smith R.K. Jr."/>
            <person name="Suarez C.E."/>
            <person name="White O."/>
            <person name="Wortman J.R."/>
            <person name="Knowles D.P. Jr."/>
            <person name="McElwain T.F."/>
            <person name="Nene V.M."/>
        </authorList>
    </citation>
    <scope>NUCLEOTIDE SEQUENCE [LARGE SCALE GENOMIC DNA]</scope>
    <source>
        <strain evidence="11">T2Bo</strain>
    </source>
</reference>
<dbReference type="GeneID" id="5480330"/>
<gene>
    <name evidence="11" type="ORF">BBOV_III009500</name>
</gene>
<sequence>MDSVDVNGDTGMSSSDHGGSSEVDDLGSSVTLNFTVLDYINEIRFKHGMRIEEYSRYHGYCSKRLCNLRRQLRMGPIRSNKYVRLEFPETVSDVRYLEILALCAERSWAYGMVLKSQCEASHTPRPNLRHRSLKRFDKALTMSTLLEAACQSFAEANSVNNARVYRSFMEGVVHFERKRYTEAFASLSLYANVMDQRHRNKQDRITAEGYSSQLNQVNAMIKMCSFHIRSAGVKFGGKPVLHQEDDDAELLSVVSDPDGNLNLYCRGALMEIQSPFLFEQIHDVISAFDKLVITDTVLSNLNASTNLDNDIHSELVVKFPSDALLASYEEISTLVSECVDTVHSEMMSSMESQDLLRRIEGVLHIIKTLLEMEKCILMGIIALHAVYRQNKSSSGCRYLPDCGEPLRFAHILKQHLGTLMNESNLQSTFHIALEATRSVNGMLMGIYKLYTGEYADGMSLLKWSMTRLERGIKQVDHSNTRLVNRCMLLFQIFHRTGLLCIRKYYKRCVAIYMRHKLGENPDIVDTMGVDKVFDLTKRMLPCKPILFDLAHIHNNPPTIGSKSGIIGGVKNIIRSFWK</sequence>
<protein>
    <recommendedName>
        <fullName evidence="9">Signal recognition particle subunit SRP68</fullName>
    </recommendedName>
</protein>
<keyword evidence="7" id="KW-0539">Nucleus</keyword>
<dbReference type="KEGG" id="bbo:BBOV_III009500"/>
<dbReference type="RefSeq" id="XP_001612074.1">
    <property type="nucleotide sequence ID" value="XM_001612024.1"/>
</dbReference>
<dbReference type="STRING" id="5865.A7APM2"/>
<dbReference type="VEuPathDB" id="PiroplasmaDB:BBOV_III009500"/>
<dbReference type="OMA" id="LEPLPCK"/>
<comment type="similarity">
    <text evidence="3">Belongs to the SRP68 family.</text>
</comment>
<keyword evidence="12" id="KW-1185">Reference proteome</keyword>
<dbReference type="PANTHER" id="PTHR12860">
    <property type="entry name" value="SIGNAL RECOGNITION PARTICLE 68 KDA PROTEIN"/>
    <property type="match status" value="1"/>
</dbReference>
<dbReference type="GO" id="GO:0005730">
    <property type="term" value="C:nucleolus"/>
    <property type="evidence" value="ECO:0007669"/>
    <property type="project" value="UniProtKB-SubCell"/>
</dbReference>
<evidence type="ECO:0000256" key="5">
    <source>
        <dbReference type="ARBA" id="ARBA00022884"/>
    </source>
</evidence>
<evidence type="ECO:0000256" key="10">
    <source>
        <dbReference type="SAM" id="MobiDB-lite"/>
    </source>
</evidence>
<evidence type="ECO:0000256" key="9">
    <source>
        <dbReference type="ARBA" id="ARBA00029498"/>
    </source>
</evidence>
<dbReference type="GO" id="GO:0005786">
    <property type="term" value="C:signal recognition particle, endoplasmic reticulum targeting"/>
    <property type="evidence" value="ECO:0007669"/>
    <property type="project" value="UniProtKB-KW"/>
</dbReference>
<reference evidence="12" key="2">
    <citation type="journal article" date="2020" name="Data Brief">
        <title>Transcriptome dataset of Babesia bovis life stages within vertebrate and invertebrate hosts.</title>
        <authorList>
            <person name="Ueti M.W."/>
            <person name="Johnson W.C."/>
            <person name="Kappmeyer L.S."/>
            <person name="Herndon D.R."/>
            <person name="Mousel M.R."/>
            <person name="Reif K.E."/>
            <person name="Taus N.S."/>
            <person name="Ifeonu O.O."/>
            <person name="Silva J.C."/>
            <person name="Suarez C.E."/>
            <person name="Brayton K.A."/>
        </authorList>
    </citation>
    <scope>NUCLEOTIDE SEQUENCE [LARGE SCALE GENOMIC DNA]</scope>
</reference>
<comment type="subcellular location">
    <subcellularLocation>
        <location evidence="1">Cytoplasm</location>
    </subcellularLocation>
    <subcellularLocation>
        <location evidence="2">Nucleus</location>
        <location evidence="2">Nucleolus</location>
    </subcellularLocation>
</comment>
<comment type="caution">
    <text evidence="11">The sequence shown here is derived from an EMBL/GenBank/DDBJ whole genome shotgun (WGS) entry which is preliminary data.</text>
</comment>
<dbReference type="Pfam" id="PF16969">
    <property type="entry name" value="SRP68"/>
    <property type="match status" value="1"/>
</dbReference>
<dbReference type="PANTHER" id="PTHR12860:SF0">
    <property type="entry name" value="SIGNAL RECOGNITION PARTICLE SUBUNIT SRP68"/>
    <property type="match status" value="1"/>
</dbReference>
<evidence type="ECO:0000256" key="2">
    <source>
        <dbReference type="ARBA" id="ARBA00004604"/>
    </source>
</evidence>
<evidence type="ECO:0000313" key="11">
    <source>
        <dbReference type="EMBL" id="EDO08506.1"/>
    </source>
</evidence>
<evidence type="ECO:0000256" key="6">
    <source>
        <dbReference type="ARBA" id="ARBA00023135"/>
    </source>
</evidence>
<dbReference type="EMBL" id="AAXT01000001">
    <property type="protein sequence ID" value="EDO08506.1"/>
    <property type="molecule type" value="Genomic_DNA"/>
</dbReference>
<organism evidence="11 12">
    <name type="scientific">Babesia bovis</name>
    <dbReference type="NCBI Taxonomy" id="5865"/>
    <lineage>
        <taxon>Eukaryota</taxon>
        <taxon>Sar</taxon>
        <taxon>Alveolata</taxon>
        <taxon>Apicomplexa</taxon>
        <taxon>Aconoidasida</taxon>
        <taxon>Piroplasmida</taxon>
        <taxon>Babesiidae</taxon>
        <taxon>Babesia</taxon>
    </lineage>
</organism>
<evidence type="ECO:0000256" key="3">
    <source>
        <dbReference type="ARBA" id="ARBA00009352"/>
    </source>
</evidence>
<keyword evidence="8" id="KW-0687">Ribonucleoprotein</keyword>
<dbReference type="GO" id="GO:0005047">
    <property type="term" value="F:signal recognition particle binding"/>
    <property type="evidence" value="ECO:0007669"/>
    <property type="project" value="InterPro"/>
</dbReference>
<keyword evidence="4" id="KW-0963">Cytoplasm</keyword>
<dbReference type="GO" id="GO:0008312">
    <property type="term" value="F:7S RNA binding"/>
    <property type="evidence" value="ECO:0007669"/>
    <property type="project" value="InterPro"/>
</dbReference>
<dbReference type="InterPro" id="IPR026258">
    <property type="entry name" value="SRP68"/>
</dbReference>
<feature type="region of interest" description="Disordered" evidence="10">
    <location>
        <begin position="1"/>
        <end position="25"/>
    </location>
</feature>
<evidence type="ECO:0000313" key="12">
    <source>
        <dbReference type="Proteomes" id="UP000002173"/>
    </source>
</evidence>
<dbReference type="eggNOG" id="KOG2460">
    <property type="taxonomic scope" value="Eukaryota"/>
</dbReference>